<protein>
    <submittedName>
        <fullName evidence="2">Uncharacterized protein</fullName>
    </submittedName>
</protein>
<dbReference type="EMBL" id="BLXT01003071">
    <property type="protein sequence ID" value="GFO00341.1"/>
    <property type="molecule type" value="Genomic_DNA"/>
</dbReference>
<reference evidence="2 3" key="1">
    <citation type="journal article" date="2021" name="Elife">
        <title>Chloroplast acquisition without the gene transfer in kleptoplastic sea slugs, Plakobranchus ocellatus.</title>
        <authorList>
            <person name="Maeda T."/>
            <person name="Takahashi S."/>
            <person name="Yoshida T."/>
            <person name="Shimamura S."/>
            <person name="Takaki Y."/>
            <person name="Nagai Y."/>
            <person name="Toyoda A."/>
            <person name="Suzuki Y."/>
            <person name="Arimoto A."/>
            <person name="Ishii H."/>
            <person name="Satoh N."/>
            <person name="Nishiyama T."/>
            <person name="Hasebe M."/>
            <person name="Maruyama T."/>
            <person name="Minagawa J."/>
            <person name="Obokata J."/>
            <person name="Shigenobu S."/>
        </authorList>
    </citation>
    <scope>NUCLEOTIDE SEQUENCE [LARGE SCALE GENOMIC DNA]</scope>
</reference>
<sequence>MLQGDQDLQDTFSRLGPLETISGQDMQVIETFVCQPYGKPSHISVDKVRYNKVRQCFKGKKGILSNSEAVDLSQMPPCQDVLMLHTQTANFQTKIWRASSSNFPGLPKPENNRWRLSSSGGLEIKWFSKDFIPKEIQNILQDTLGTDNDLEKELQDDDLSSHEEDISNTDGEL</sequence>
<evidence type="ECO:0000313" key="3">
    <source>
        <dbReference type="Proteomes" id="UP000735302"/>
    </source>
</evidence>
<gene>
    <name evidence="2" type="ORF">PoB_002684600</name>
</gene>
<keyword evidence="3" id="KW-1185">Reference proteome</keyword>
<dbReference type="Proteomes" id="UP000735302">
    <property type="component" value="Unassembled WGS sequence"/>
</dbReference>
<proteinExistence type="predicted"/>
<evidence type="ECO:0000256" key="1">
    <source>
        <dbReference type="SAM" id="MobiDB-lite"/>
    </source>
</evidence>
<feature type="region of interest" description="Disordered" evidence="1">
    <location>
        <begin position="147"/>
        <end position="173"/>
    </location>
</feature>
<evidence type="ECO:0000313" key="2">
    <source>
        <dbReference type="EMBL" id="GFO00341.1"/>
    </source>
</evidence>
<accession>A0AAV3ZMK3</accession>
<name>A0AAV3ZMK3_9GAST</name>
<feature type="compositionally biased region" description="Basic and acidic residues" evidence="1">
    <location>
        <begin position="149"/>
        <end position="165"/>
    </location>
</feature>
<organism evidence="2 3">
    <name type="scientific">Plakobranchus ocellatus</name>
    <dbReference type="NCBI Taxonomy" id="259542"/>
    <lineage>
        <taxon>Eukaryota</taxon>
        <taxon>Metazoa</taxon>
        <taxon>Spiralia</taxon>
        <taxon>Lophotrochozoa</taxon>
        <taxon>Mollusca</taxon>
        <taxon>Gastropoda</taxon>
        <taxon>Heterobranchia</taxon>
        <taxon>Euthyneura</taxon>
        <taxon>Panpulmonata</taxon>
        <taxon>Sacoglossa</taxon>
        <taxon>Placobranchoidea</taxon>
        <taxon>Plakobranchidae</taxon>
        <taxon>Plakobranchus</taxon>
    </lineage>
</organism>
<comment type="caution">
    <text evidence="2">The sequence shown here is derived from an EMBL/GenBank/DDBJ whole genome shotgun (WGS) entry which is preliminary data.</text>
</comment>
<dbReference type="AlphaFoldDB" id="A0AAV3ZMK3"/>